<comment type="caution">
    <text evidence="2">The sequence shown here is derived from an EMBL/GenBank/DDBJ whole genome shotgun (WGS) entry which is preliminary data.</text>
</comment>
<accession>A0ABX0TKT8</accession>
<dbReference type="PIRSF" id="PIRSF031644">
    <property type="entry name" value="UCP031644"/>
    <property type="match status" value="1"/>
</dbReference>
<dbReference type="SUPFAM" id="SSF55136">
    <property type="entry name" value="Probable bacterial effector-binding domain"/>
    <property type="match status" value="1"/>
</dbReference>
<dbReference type="Gene3D" id="3.20.80.10">
    <property type="entry name" value="Regulatory factor, effector binding domain"/>
    <property type="match status" value="1"/>
</dbReference>
<dbReference type="InterPro" id="IPR029442">
    <property type="entry name" value="GyrI-like"/>
</dbReference>
<evidence type="ECO:0000259" key="1">
    <source>
        <dbReference type="Pfam" id="PF06445"/>
    </source>
</evidence>
<evidence type="ECO:0000313" key="3">
    <source>
        <dbReference type="Proteomes" id="UP000802392"/>
    </source>
</evidence>
<reference evidence="2 3" key="1">
    <citation type="submission" date="2020-03" db="EMBL/GenBank/DDBJ databases">
        <title>Genomic Encyclopedia of Type Strains, Phase III (KMG-III): the genomes of soil and plant-associated and newly described type strains.</title>
        <authorList>
            <person name="Whitman W."/>
        </authorList>
    </citation>
    <scope>NUCLEOTIDE SEQUENCE [LARGE SCALE GENOMIC DNA]</scope>
    <source>
        <strain evidence="2 3">CECT 4207</strain>
    </source>
</reference>
<organism evidence="2 3">
    <name type="scientific">Paenarthrobacter ilicis</name>
    <dbReference type="NCBI Taxonomy" id="43665"/>
    <lineage>
        <taxon>Bacteria</taxon>
        <taxon>Bacillati</taxon>
        <taxon>Actinomycetota</taxon>
        <taxon>Actinomycetes</taxon>
        <taxon>Micrococcales</taxon>
        <taxon>Micrococcaceae</taxon>
        <taxon>Paenarthrobacter</taxon>
    </lineage>
</organism>
<gene>
    <name evidence="2" type="ORF">FHR86_003068</name>
</gene>
<dbReference type="InterPro" id="IPR011256">
    <property type="entry name" value="Reg_factor_effector_dom_sf"/>
</dbReference>
<protein>
    <recommendedName>
        <fullName evidence="1">GyrI-like small molecule binding domain-containing protein</fullName>
    </recommendedName>
</protein>
<name>A0ABX0TKT8_9MICC</name>
<keyword evidence="3" id="KW-1185">Reference proteome</keyword>
<dbReference type="EMBL" id="JAAOZD010000006">
    <property type="protein sequence ID" value="NIJ02724.1"/>
    <property type="molecule type" value="Genomic_DNA"/>
</dbReference>
<evidence type="ECO:0000313" key="2">
    <source>
        <dbReference type="EMBL" id="NIJ02724.1"/>
    </source>
</evidence>
<dbReference type="Proteomes" id="UP000802392">
    <property type="component" value="Unassembled WGS sequence"/>
</dbReference>
<sequence length="209" mass="23680">MKTDFKKDISSYAAKQGVFHVVTVPALNFLMLDGHGDPNSAGEYRDALATLYPVAYSLKFFSKSELGQDYTVMPLEAQWWSEDMGAFTSDRDKSRWDWTVMNMVPSWLTQEQVDEAFRRVAAKGSAPALGKLRWESFEEGLCVQTLHTGSYDQEGPVLEEMHHAVIPSRGLTMTGRHHEIYLNDPRRTAPEKLKTILRQPVREGPGSRT</sequence>
<dbReference type="Pfam" id="PF06445">
    <property type="entry name" value="GyrI-like"/>
    <property type="match status" value="1"/>
</dbReference>
<dbReference type="RefSeq" id="WP_167268194.1">
    <property type="nucleotide sequence ID" value="NZ_BAAAVO010000009.1"/>
</dbReference>
<feature type="domain" description="GyrI-like small molecule binding" evidence="1">
    <location>
        <begin position="20"/>
        <end position="201"/>
    </location>
</feature>
<dbReference type="InterPro" id="IPR008319">
    <property type="entry name" value="GyrI-like_CCH_Lin2189-like"/>
</dbReference>
<proteinExistence type="predicted"/>